<comment type="caution">
    <text evidence="2">The sequence shown here is derived from an EMBL/GenBank/DDBJ whole genome shotgun (WGS) entry which is preliminary data.</text>
</comment>
<evidence type="ECO:0000256" key="1">
    <source>
        <dbReference type="SAM" id="MobiDB-lite"/>
    </source>
</evidence>
<feature type="compositionally biased region" description="Basic and acidic residues" evidence="1">
    <location>
        <begin position="49"/>
        <end position="63"/>
    </location>
</feature>
<dbReference type="InterPro" id="IPR039300">
    <property type="entry name" value="JASON"/>
</dbReference>
<protein>
    <submittedName>
        <fullName evidence="2">Uncharacterized protein</fullName>
    </submittedName>
</protein>
<proteinExistence type="predicted"/>
<keyword evidence="3" id="KW-1185">Reference proteome</keyword>
<gene>
    <name evidence="2" type="ORF">GH714_001340</name>
</gene>
<feature type="compositionally biased region" description="Polar residues" evidence="1">
    <location>
        <begin position="282"/>
        <end position="306"/>
    </location>
</feature>
<feature type="region of interest" description="Disordered" evidence="1">
    <location>
        <begin position="90"/>
        <end position="145"/>
    </location>
</feature>
<evidence type="ECO:0000313" key="3">
    <source>
        <dbReference type="Proteomes" id="UP000467840"/>
    </source>
</evidence>
<accession>A0A6A6KJH8</accession>
<dbReference type="GO" id="GO:0007142">
    <property type="term" value="P:male meiosis II"/>
    <property type="evidence" value="ECO:0007669"/>
    <property type="project" value="InterPro"/>
</dbReference>
<name>A0A6A6KJH8_HEVBR</name>
<dbReference type="PANTHER" id="PTHR33318:SF22">
    <property type="entry name" value="SUPPRESSOR PROTEIN SRP40-LIKE ISOFORM X1"/>
    <property type="match status" value="1"/>
</dbReference>
<dbReference type="EMBL" id="JAAGAX010000016">
    <property type="protein sequence ID" value="KAF2287569.1"/>
    <property type="molecule type" value="Genomic_DNA"/>
</dbReference>
<sequence length="411" mass="45615">MGCLFACFNASKCRKRRHLVNAAPSKPLSDGASEAQQIYFTTKQQVTEEPIKPATESKEKLEKELSCNGKRKVTFDLNAKTYKGLSVGEATDNVVENNEKKESENKDEEPSDESKSIPNLISSDGASYPPNHRYQNYTKEESEDLDLEDSDFVMLEIIKYVCGAEVGEKEVSSPMPECNSPQEELKPIGCNPNIRDRTRYVDSVLNPVENFTQWKAVKGATLPLHHQHKENINIEQHFGIHISPEPSFKLLTNNSKANADHQKPLDQEIAVDTSLSSWLVESETTPLSKGSATSVRNSASGRASSPRSHKDRPILGELTMKELKQVSPSTSSRQGRSQSLDEIPIIGTVGSYWRHTGRTMDSDSGSSSKGMLNTISKSGEDERVKWNSTPFEARLERALDKVSAQVQQGSQ</sequence>
<dbReference type="PANTHER" id="PTHR33318">
    <property type="entry name" value="ASPARTYL/GLUTAMYL-TRNA(ASN/GLN) AMIDOTRANSFERASE SUBUNIT"/>
    <property type="match status" value="1"/>
</dbReference>
<feature type="region of interest" description="Disordered" evidence="1">
    <location>
        <begin position="354"/>
        <end position="384"/>
    </location>
</feature>
<dbReference type="AlphaFoldDB" id="A0A6A6KJH8"/>
<evidence type="ECO:0000313" key="2">
    <source>
        <dbReference type="EMBL" id="KAF2287569.1"/>
    </source>
</evidence>
<feature type="region of interest" description="Disordered" evidence="1">
    <location>
        <begin position="44"/>
        <end position="63"/>
    </location>
</feature>
<feature type="region of interest" description="Disordered" evidence="1">
    <location>
        <begin position="282"/>
        <end position="341"/>
    </location>
</feature>
<feature type="compositionally biased region" description="Basic and acidic residues" evidence="1">
    <location>
        <begin position="311"/>
        <end position="324"/>
    </location>
</feature>
<reference evidence="2 3" key="1">
    <citation type="journal article" date="2020" name="Mol. Plant">
        <title>The Chromosome-Based Rubber Tree Genome Provides New Insights into Spurge Genome Evolution and Rubber Biosynthesis.</title>
        <authorList>
            <person name="Liu J."/>
            <person name="Shi C."/>
            <person name="Shi C.C."/>
            <person name="Li W."/>
            <person name="Zhang Q.J."/>
            <person name="Zhang Y."/>
            <person name="Li K."/>
            <person name="Lu H.F."/>
            <person name="Shi C."/>
            <person name="Zhu S.T."/>
            <person name="Xiao Z.Y."/>
            <person name="Nan H."/>
            <person name="Yue Y."/>
            <person name="Zhu X.G."/>
            <person name="Wu Y."/>
            <person name="Hong X.N."/>
            <person name="Fan G.Y."/>
            <person name="Tong Y."/>
            <person name="Zhang D."/>
            <person name="Mao C.L."/>
            <person name="Liu Y.L."/>
            <person name="Hao S.J."/>
            <person name="Liu W.Q."/>
            <person name="Lv M.Q."/>
            <person name="Zhang H.B."/>
            <person name="Liu Y."/>
            <person name="Hu-Tang G.R."/>
            <person name="Wang J.P."/>
            <person name="Wang J.H."/>
            <person name="Sun Y.H."/>
            <person name="Ni S.B."/>
            <person name="Chen W.B."/>
            <person name="Zhang X.C."/>
            <person name="Jiao Y.N."/>
            <person name="Eichler E.E."/>
            <person name="Li G.H."/>
            <person name="Liu X."/>
            <person name="Gao L.Z."/>
        </authorList>
    </citation>
    <scope>NUCLEOTIDE SEQUENCE [LARGE SCALE GENOMIC DNA]</scope>
    <source>
        <strain evidence="3">cv. GT1</strain>
        <tissue evidence="2">Leaf</tissue>
    </source>
</reference>
<feature type="compositionally biased region" description="Low complexity" evidence="1">
    <location>
        <begin position="362"/>
        <end position="371"/>
    </location>
</feature>
<dbReference type="Proteomes" id="UP000467840">
    <property type="component" value="Chromosome 8"/>
</dbReference>
<organism evidence="2 3">
    <name type="scientific">Hevea brasiliensis</name>
    <name type="common">Para rubber tree</name>
    <name type="synonym">Siphonia brasiliensis</name>
    <dbReference type="NCBI Taxonomy" id="3981"/>
    <lineage>
        <taxon>Eukaryota</taxon>
        <taxon>Viridiplantae</taxon>
        <taxon>Streptophyta</taxon>
        <taxon>Embryophyta</taxon>
        <taxon>Tracheophyta</taxon>
        <taxon>Spermatophyta</taxon>
        <taxon>Magnoliopsida</taxon>
        <taxon>eudicotyledons</taxon>
        <taxon>Gunneridae</taxon>
        <taxon>Pentapetalae</taxon>
        <taxon>rosids</taxon>
        <taxon>fabids</taxon>
        <taxon>Malpighiales</taxon>
        <taxon>Euphorbiaceae</taxon>
        <taxon>Crotonoideae</taxon>
        <taxon>Micrandreae</taxon>
        <taxon>Hevea</taxon>
    </lineage>
</organism>
<feature type="compositionally biased region" description="Polar residues" evidence="1">
    <location>
        <begin position="326"/>
        <end position="340"/>
    </location>
</feature>